<evidence type="ECO:0000313" key="1">
    <source>
        <dbReference type="EMBL" id="TYS74527.1"/>
    </source>
</evidence>
<organism evidence="1 2">
    <name type="scientific">Sutcliffiella horikoshii</name>
    <dbReference type="NCBI Taxonomy" id="79883"/>
    <lineage>
        <taxon>Bacteria</taxon>
        <taxon>Bacillati</taxon>
        <taxon>Bacillota</taxon>
        <taxon>Bacilli</taxon>
        <taxon>Bacillales</taxon>
        <taxon>Bacillaceae</taxon>
        <taxon>Sutcliffiella</taxon>
    </lineage>
</organism>
<reference evidence="1 2" key="1">
    <citation type="submission" date="2019-08" db="EMBL/GenBank/DDBJ databases">
        <title>Bacillus genomes from the desert of Cuatro Cienegas, Coahuila.</title>
        <authorList>
            <person name="Olmedo-Alvarez G."/>
        </authorList>
    </citation>
    <scope>NUCLEOTIDE SEQUENCE [LARGE SCALE GENOMIC DNA]</scope>
    <source>
        <strain evidence="1 2">CH98b_3T</strain>
    </source>
</reference>
<dbReference type="OrthoDB" id="2404754at2"/>
<name>A0A5D4TFZ2_9BACI</name>
<gene>
    <name evidence="1" type="ORF">FZC75_02180</name>
</gene>
<protein>
    <submittedName>
        <fullName evidence="1">Uncharacterized protein</fullName>
    </submittedName>
</protein>
<accession>A0A5D4TFZ2</accession>
<dbReference type="RefSeq" id="WP_148978278.1">
    <property type="nucleotide sequence ID" value="NZ_JBNILM010000001.1"/>
</dbReference>
<dbReference type="AlphaFoldDB" id="A0A5D4TFZ2"/>
<dbReference type="Proteomes" id="UP000324517">
    <property type="component" value="Unassembled WGS sequence"/>
</dbReference>
<sequence>MLPHAIGGQVDAQKLNDNFSYLDEKTNFTDNIKQFNDISQLSTSTTESITSTNRHYPTLLNTPTYDGSGEVVHPDVIYIENGFGSEKWRYWMAMTPMPNRDERFENPSVIASHDGITWEVPTGLVNPIVPAPVDIDDHNSDTDMVFYDNQLWLYYRETKRSATPREQRIKMTKSSDGVNWSTPTVAILDASGRSDALLSPSVIHKNGLFHMWVVDGYNNLVKATSANGTNFSNFETCTTIGMPSGRGYWHIDVTANEYRLEMLLNSTSATSGVDGRLQYAYSLDDGLTWHTDAPFIERIYDFEQGRHYRGSIRAVKDNPNLYEIWYSSLSDENRYRVAYLNAVRIENKLYPITPSDLKWISFYALSVPSVNAGTMSTQKLVVGGEDATSRLKRSRFVNASLQSGWNNNPDMTTRYYKEGDHVHLMGRVVNGTSTDGTLIFTLEVDYRPIQDMIFRQRHADVYIQTDGTVTIYSYSGTYVAFDGIVFRTE</sequence>
<proteinExistence type="predicted"/>
<comment type="caution">
    <text evidence="1">The sequence shown here is derived from an EMBL/GenBank/DDBJ whole genome shotgun (WGS) entry which is preliminary data.</text>
</comment>
<dbReference type="Gene3D" id="2.115.10.20">
    <property type="entry name" value="Glycosyl hydrolase domain, family 43"/>
    <property type="match status" value="1"/>
</dbReference>
<dbReference type="EMBL" id="VTET01000001">
    <property type="protein sequence ID" value="TYS74527.1"/>
    <property type="molecule type" value="Genomic_DNA"/>
</dbReference>
<dbReference type="InterPro" id="IPR023296">
    <property type="entry name" value="Glyco_hydro_beta-prop_sf"/>
</dbReference>
<dbReference type="SUPFAM" id="SSF75005">
    <property type="entry name" value="Arabinanase/levansucrase/invertase"/>
    <property type="match status" value="1"/>
</dbReference>
<evidence type="ECO:0000313" key="2">
    <source>
        <dbReference type="Proteomes" id="UP000324517"/>
    </source>
</evidence>